<keyword evidence="3" id="KW-1185">Reference proteome</keyword>
<accession>A0A8X7RNG1</accession>
<comment type="caution">
    <text evidence="2">The sequence shown here is derived from an EMBL/GenBank/DDBJ whole genome shotgun (WGS) entry which is preliminary data.</text>
</comment>
<evidence type="ECO:0000256" key="1">
    <source>
        <dbReference type="ARBA" id="ARBA00008601"/>
    </source>
</evidence>
<dbReference type="EMBL" id="JAAMPC010000009">
    <property type="protein sequence ID" value="KAG2291350.1"/>
    <property type="molecule type" value="Genomic_DNA"/>
</dbReference>
<name>A0A8X7RNG1_BRACI</name>
<comment type="similarity">
    <text evidence="1">Belongs to the protein-tyrosine phosphatase family. Non-receptor class dual specificity subfamily.</text>
</comment>
<organism evidence="2 3">
    <name type="scientific">Brassica carinata</name>
    <name type="common">Ethiopian mustard</name>
    <name type="synonym">Abyssinian cabbage</name>
    <dbReference type="NCBI Taxonomy" id="52824"/>
    <lineage>
        <taxon>Eukaryota</taxon>
        <taxon>Viridiplantae</taxon>
        <taxon>Streptophyta</taxon>
        <taxon>Embryophyta</taxon>
        <taxon>Tracheophyta</taxon>
        <taxon>Spermatophyta</taxon>
        <taxon>Magnoliopsida</taxon>
        <taxon>eudicotyledons</taxon>
        <taxon>Gunneridae</taxon>
        <taxon>Pentapetalae</taxon>
        <taxon>rosids</taxon>
        <taxon>malvids</taxon>
        <taxon>Brassicales</taxon>
        <taxon>Brassicaceae</taxon>
        <taxon>Brassiceae</taxon>
        <taxon>Brassica</taxon>
    </lineage>
</organism>
<dbReference type="PANTHER" id="PTHR45848">
    <property type="entry name" value="DUAL SPECIFICITY PROTEIN PHOSPHATASE 12 FAMILY MEMBER"/>
    <property type="match status" value="1"/>
</dbReference>
<proteinExistence type="inferred from homology"/>
<dbReference type="PANTHER" id="PTHR45848:SF6">
    <property type="entry name" value="OS02G0251700 PROTEIN"/>
    <property type="match status" value="1"/>
</dbReference>
<sequence>MTEFHMEVESSKPVIELQVEEAETNSSSQESLPEPQVMYRCRKCRRIVAIEDNIKRSGNYWVFQCSSIFVQLMKWMQTIHDGFVEEKLLCLGCNARLGYFNWAGMQCSCGAWVNPAFQLHKEPIKL</sequence>
<dbReference type="Proteomes" id="UP000886595">
    <property type="component" value="Unassembled WGS sequence"/>
</dbReference>
<evidence type="ECO:0000313" key="2">
    <source>
        <dbReference type="EMBL" id="KAG2291350.1"/>
    </source>
</evidence>
<reference evidence="2 3" key="1">
    <citation type="submission" date="2020-02" db="EMBL/GenBank/DDBJ databases">
        <authorList>
            <person name="Ma Q."/>
            <person name="Huang Y."/>
            <person name="Song X."/>
            <person name="Pei D."/>
        </authorList>
    </citation>
    <scope>NUCLEOTIDE SEQUENCE [LARGE SCALE GENOMIC DNA]</scope>
    <source>
        <strain evidence="2">Sxm20200214</strain>
        <tissue evidence="2">Leaf</tissue>
    </source>
</reference>
<evidence type="ECO:0000313" key="3">
    <source>
        <dbReference type="Proteomes" id="UP000886595"/>
    </source>
</evidence>
<dbReference type="GO" id="GO:0008138">
    <property type="term" value="F:protein tyrosine/serine/threonine phosphatase activity"/>
    <property type="evidence" value="ECO:0007669"/>
    <property type="project" value="TreeGrafter"/>
</dbReference>
<protein>
    <submittedName>
        <fullName evidence="2">Uncharacterized protein</fullName>
    </submittedName>
</protein>
<gene>
    <name evidence="2" type="ORF">Bca52824_038019</name>
</gene>
<dbReference type="OrthoDB" id="2017893at2759"/>
<dbReference type="AlphaFoldDB" id="A0A8X7RNG1"/>